<proteinExistence type="predicted"/>
<feature type="region of interest" description="Disordered" evidence="2">
    <location>
        <begin position="621"/>
        <end position="654"/>
    </location>
</feature>
<name>A0A3S7X4E7_LEIDO</name>
<sequence>MSSPSATDAPAKAPIKPHRVVAFFTSADRSHCLVGVVASTPTVAQSDGTVAVLVQPRPLILLAPQTLQDASKSGGLVAGHLVDASDPSVSGLLTASISSPKWANSSGSATLPLNADDVGTVMTAEELREMQEHRDSLKADLGSSRDRVREIDELIRQHTQEKNSSATLATTPNPLRAPSPLKEHLDAARKTVDDAAKAADAAEKELLLARAGLRTVKPFAWADLQRRHSGSSSQPLVSLIETAVAPLHDRTCASFDDAIVQAVSLPKRLAAVKSMSVTVDDTQRALRFLKAWPTVAAVAKEHKTAAALYRWVDALAKATEAQRRLKATQQALEATPSQSPDAAWQSKEMARGPEAASQPTKKLDSVAEAALRKERKDQMEYVQMAEEELAAVDALIAEAEALAISSPHGAQDSPKGAKTIVPALAVPTSWVACALPEDEAPRIGVYAHQPRGKQIEFSSSASLILSTVAKELVPSAVVSTATPQDRTVSALDLAEPRKALSGSDNNSGSSYHGTGVHRSTNSPQLSPRAAAAASTGVSNAALVPVTEVTAARQRAEDAEEKTRLLEARLSAALQQNPKEAEVQLLRDELDAKRTELRRVTEERDRLLQERCDRSSRYAAVSRRATADGAQNDGVSQAASGRYARRSSTPRDTVDRSVVEELEDQLTAAHQRISELLIEASEWRRRSPSLTAVSIAPRAAKSSRVAISHGDCSHASALQSPSTEEMDTAPHSASDTPRQRSLRGAAVSPCRTSSSPMITQEMYDDLQARLCAVSDELETQRQGTRHLEEQLNDALHRRSEAEHMVLAQKHELEEVWERLEAAEARAEEQELLTQQRLLLTHTQLFPSQSQLPQLNVSTPLPSVSPIVNSNLSQTLQPTVASTGAPLQHAQHTLSVQDVFGGDSAPGAADAEVRSQTNEDAMTIATNANTAYGSASRLSADAYPHSPGTSGFPSFGGGGGVATSAAAANAAERSIVSQYSRAPSALQSRPVEQLSTIELRHEVHRLREEVERCQSGELRMVMELQTLREKQKAERKRRRDARAARIQMLARMQGNIADVIEKSTKELEAIPALLERSRSEAEALMARRRMGG</sequence>
<feature type="region of interest" description="Disordered" evidence="2">
    <location>
        <begin position="327"/>
        <end position="364"/>
    </location>
</feature>
<feature type="region of interest" description="Disordered" evidence="2">
    <location>
        <begin position="157"/>
        <end position="178"/>
    </location>
</feature>
<dbReference type="GO" id="GO:0000146">
    <property type="term" value="F:microfilament motor activity"/>
    <property type="evidence" value="ECO:0007669"/>
    <property type="project" value="TreeGrafter"/>
</dbReference>
<gene>
    <name evidence="3" type="ORF">LdCL_310019600</name>
</gene>
<dbReference type="VEuPathDB" id="TriTrypDB:LdBPK_311270.1"/>
<dbReference type="OrthoDB" id="266181at2759"/>
<dbReference type="GO" id="GO:0051015">
    <property type="term" value="F:actin filament binding"/>
    <property type="evidence" value="ECO:0007669"/>
    <property type="project" value="TreeGrafter"/>
</dbReference>
<dbReference type="Proteomes" id="UP000274082">
    <property type="component" value="Chromosome 31"/>
</dbReference>
<evidence type="ECO:0000256" key="2">
    <source>
        <dbReference type="SAM" id="MobiDB-lite"/>
    </source>
</evidence>
<dbReference type="VEuPathDB" id="TriTrypDB:LDHU3_31.2090"/>
<feature type="coiled-coil region" evidence="1">
    <location>
        <begin position="548"/>
        <end position="609"/>
    </location>
</feature>
<dbReference type="PANTHER" id="PTHR45615:SF40">
    <property type="entry name" value="MYOSIN HEAVY CHAIN, NON-MUSCLE"/>
    <property type="match status" value="1"/>
</dbReference>
<dbReference type="GO" id="GO:0005737">
    <property type="term" value="C:cytoplasm"/>
    <property type="evidence" value="ECO:0007669"/>
    <property type="project" value="TreeGrafter"/>
</dbReference>
<keyword evidence="1" id="KW-0175">Coiled coil</keyword>
<dbReference type="GO" id="GO:0032982">
    <property type="term" value="C:myosin filament"/>
    <property type="evidence" value="ECO:0007669"/>
    <property type="project" value="TreeGrafter"/>
</dbReference>
<feature type="region of interest" description="Disordered" evidence="2">
    <location>
        <begin position="484"/>
        <end position="533"/>
    </location>
</feature>
<protein>
    <submittedName>
        <fullName evidence="3">Uncharacterized protein</fullName>
    </submittedName>
</protein>
<evidence type="ECO:0000313" key="4">
    <source>
        <dbReference type="Proteomes" id="UP000274082"/>
    </source>
</evidence>
<dbReference type="VEuPathDB" id="TriTrypDB:LdCL_310019600"/>
<evidence type="ECO:0000256" key="1">
    <source>
        <dbReference type="SAM" id="Coils"/>
    </source>
</evidence>
<evidence type="ECO:0000313" key="3">
    <source>
        <dbReference type="EMBL" id="AYU81323.1"/>
    </source>
</evidence>
<reference evidence="3 4" key="1">
    <citation type="journal article" date="2018" name="Sci. Rep.">
        <title>A complete Leishmania donovani reference genome identifies novel genetic variations associated with virulence.</title>
        <authorList>
            <person name="Lypaczewski P."/>
            <person name="Hoshizaki J."/>
            <person name="Zhang W.-W."/>
            <person name="McCall L.-I."/>
            <person name="Torcivia-Rodriguez J."/>
            <person name="Simonyan V."/>
            <person name="Kaur A."/>
            <person name="Dewar K."/>
            <person name="Matlashewski G."/>
        </authorList>
    </citation>
    <scope>NUCLEOTIDE SEQUENCE [LARGE SCALE GENOMIC DNA]</scope>
    <source>
        <strain evidence="3 4">LdCL</strain>
    </source>
</reference>
<keyword evidence="4" id="KW-1185">Reference proteome</keyword>
<feature type="compositionally biased region" description="Polar residues" evidence="2">
    <location>
        <begin position="502"/>
        <end position="525"/>
    </location>
</feature>
<feature type="compositionally biased region" description="Polar residues" evidence="2">
    <location>
        <begin position="162"/>
        <end position="173"/>
    </location>
</feature>
<feature type="compositionally biased region" description="Polar residues" evidence="2">
    <location>
        <begin position="327"/>
        <end position="340"/>
    </location>
</feature>
<dbReference type="GO" id="GO:0016460">
    <property type="term" value="C:myosin II complex"/>
    <property type="evidence" value="ECO:0007669"/>
    <property type="project" value="TreeGrafter"/>
</dbReference>
<dbReference type="PANTHER" id="PTHR45615">
    <property type="entry name" value="MYOSIN HEAVY CHAIN, NON-MUSCLE"/>
    <property type="match status" value="1"/>
</dbReference>
<feature type="region of interest" description="Disordered" evidence="2">
    <location>
        <begin position="705"/>
        <end position="754"/>
    </location>
</feature>
<organism evidence="3 4">
    <name type="scientific">Leishmania donovani</name>
    <dbReference type="NCBI Taxonomy" id="5661"/>
    <lineage>
        <taxon>Eukaryota</taxon>
        <taxon>Discoba</taxon>
        <taxon>Euglenozoa</taxon>
        <taxon>Kinetoplastea</taxon>
        <taxon>Metakinetoplastina</taxon>
        <taxon>Trypanosomatida</taxon>
        <taxon>Trypanosomatidae</taxon>
        <taxon>Leishmaniinae</taxon>
        <taxon>Leishmania</taxon>
    </lineage>
</organism>
<dbReference type="AlphaFoldDB" id="A0A3S7X4E7"/>
<dbReference type="EMBL" id="CP029530">
    <property type="protein sequence ID" value="AYU81323.1"/>
    <property type="molecule type" value="Genomic_DNA"/>
</dbReference>
<accession>A0A3S7X4E7</accession>